<dbReference type="InterPro" id="IPR036013">
    <property type="entry name" value="Band_7/SPFH_dom_sf"/>
</dbReference>
<evidence type="ECO:0000256" key="2">
    <source>
        <dbReference type="ARBA" id="ARBA00007862"/>
    </source>
</evidence>
<comment type="subcellular location">
    <subcellularLocation>
        <location evidence="1">Membrane</location>
        <topology evidence="1">Single-pass membrane protein</topology>
    </subcellularLocation>
</comment>
<dbReference type="Proteomes" id="UP000628984">
    <property type="component" value="Unassembled WGS sequence"/>
</dbReference>
<keyword evidence="3" id="KW-0812">Transmembrane</keyword>
<dbReference type="InterPro" id="IPR001107">
    <property type="entry name" value="Band_7"/>
</dbReference>
<dbReference type="PANTHER" id="PTHR42911">
    <property type="entry name" value="MODULATOR OF FTSH PROTEASE HFLC"/>
    <property type="match status" value="1"/>
</dbReference>
<comment type="function">
    <text evidence="6">HflC and HflK could regulate a protease.</text>
</comment>
<feature type="domain" description="Band 7" evidence="7">
    <location>
        <begin position="20"/>
        <end position="184"/>
    </location>
</feature>
<proteinExistence type="inferred from homology"/>
<evidence type="ECO:0000259" key="7">
    <source>
        <dbReference type="SMART" id="SM00244"/>
    </source>
</evidence>
<accession>A0A918MMJ9</accession>
<dbReference type="InterPro" id="IPR010200">
    <property type="entry name" value="HflC"/>
</dbReference>
<dbReference type="SUPFAM" id="SSF117892">
    <property type="entry name" value="Band 7/SPFH domain"/>
    <property type="match status" value="1"/>
</dbReference>
<evidence type="ECO:0000313" key="8">
    <source>
        <dbReference type="EMBL" id="GGW36573.1"/>
    </source>
</evidence>
<dbReference type="PANTHER" id="PTHR42911:SF1">
    <property type="entry name" value="MODULATOR OF FTSH PROTEASE HFLC"/>
    <property type="match status" value="1"/>
</dbReference>
<name>A0A918MMJ9_9RHOB</name>
<protein>
    <recommendedName>
        <fullName evidence="6">Protein HflC</fullName>
    </recommendedName>
</protein>
<evidence type="ECO:0000256" key="6">
    <source>
        <dbReference type="PIRNR" id="PIRNR005651"/>
    </source>
</evidence>
<dbReference type="EMBL" id="BMYQ01000008">
    <property type="protein sequence ID" value="GGW36573.1"/>
    <property type="molecule type" value="Genomic_DNA"/>
</dbReference>
<dbReference type="CDD" id="cd03405">
    <property type="entry name" value="SPFH_HflC"/>
    <property type="match status" value="1"/>
</dbReference>
<comment type="caution">
    <text evidence="8">The sequence shown here is derived from an EMBL/GenBank/DDBJ whole genome shotgun (WGS) entry which is preliminary data.</text>
</comment>
<sequence>MARAQIFLPALFVVGAVALSSVFIVDEREQVLVLQFGQVKQEIRQPGLGYKIPFIQDVVRYEDRILGLQTQPLEVTLKDNRRLVVDAFTRWRITNLIDFREAVGAGGTDAAQSRLDRIVSAAIREVLGSVPSNAVLSEDRTGLMNRIRDIAKREAASLGVEVIDLRLTRTDLPEQNLAATFARMIAERQREAADEVARGNEAASRVRAAADREVVEVTSDARRQAEVIRGEADATRNGIYAEAFGQDPEFFAFTRSLTAYERALGEGNSAIVMKPDSAFFDYLKDPKGGASRQP</sequence>
<dbReference type="PIRSF" id="PIRSF005651">
    <property type="entry name" value="HflC"/>
    <property type="match status" value="1"/>
</dbReference>
<comment type="similarity">
    <text evidence="2 6">Belongs to the band 7/mec-2 family. HflC subfamily.</text>
</comment>
<evidence type="ECO:0000256" key="1">
    <source>
        <dbReference type="ARBA" id="ARBA00004167"/>
    </source>
</evidence>
<keyword evidence="9" id="KW-1185">Reference proteome</keyword>
<organism evidence="8 9">
    <name type="scientific">Gemmobacter lanyuensis</name>
    <dbReference type="NCBI Taxonomy" id="1054497"/>
    <lineage>
        <taxon>Bacteria</taxon>
        <taxon>Pseudomonadati</taxon>
        <taxon>Pseudomonadota</taxon>
        <taxon>Alphaproteobacteria</taxon>
        <taxon>Rhodobacterales</taxon>
        <taxon>Paracoccaceae</taxon>
        <taxon>Gemmobacter</taxon>
    </lineage>
</organism>
<keyword evidence="5" id="KW-0472">Membrane</keyword>
<reference evidence="8" key="2">
    <citation type="submission" date="2020-09" db="EMBL/GenBank/DDBJ databases">
        <authorList>
            <person name="Sun Q."/>
            <person name="Kim S."/>
        </authorList>
    </citation>
    <scope>NUCLEOTIDE SEQUENCE</scope>
    <source>
        <strain evidence="8">KCTC 23714</strain>
    </source>
</reference>
<dbReference type="SMART" id="SM00244">
    <property type="entry name" value="PHB"/>
    <property type="match status" value="1"/>
</dbReference>
<dbReference type="RefSeq" id="WP_189634343.1">
    <property type="nucleotide sequence ID" value="NZ_BMYQ01000008.1"/>
</dbReference>
<dbReference type="GO" id="GO:0016020">
    <property type="term" value="C:membrane"/>
    <property type="evidence" value="ECO:0007669"/>
    <property type="project" value="UniProtKB-SubCell"/>
</dbReference>
<evidence type="ECO:0000256" key="5">
    <source>
        <dbReference type="ARBA" id="ARBA00023136"/>
    </source>
</evidence>
<evidence type="ECO:0000256" key="3">
    <source>
        <dbReference type="ARBA" id="ARBA00022692"/>
    </source>
</evidence>
<evidence type="ECO:0000256" key="4">
    <source>
        <dbReference type="ARBA" id="ARBA00022989"/>
    </source>
</evidence>
<dbReference type="Gene3D" id="3.30.479.30">
    <property type="entry name" value="Band 7 domain"/>
    <property type="match status" value="1"/>
</dbReference>
<dbReference type="Pfam" id="PF01145">
    <property type="entry name" value="Band_7"/>
    <property type="match status" value="1"/>
</dbReference>
<reference evidence="8" key="1">
    <citation type="journal article" date="2014" name="Int. J. Syst. Evol. Microbiol.">
        <title>Complete genome sequence of Corynebacterium casei LMG S-19264T (=DSM 44701T), isolated from a smear-ripened cheese.</title>
        <authorList>
            <consortium name="US DOE Joint Genome Institute (JGI-PGF)"/>
            <person name="Walter F."/>
            <person name="Albersmeier A."/>
            <person name="Kalinowski J."/>
            <person name="Ruckert C."/>
        </authorList>
    </citation>
    <scope>NUCLEOTIDE SEQUENCE</scope>
    <source>
        <strain evidence="8">KCTC 23714</strain>
    </source>
</reference>
<gene>
    <name evidence="8" type="ORF">GCM10011452_26350</name>
</gene>
<dbReference type="AlphaFoldDB" id="A0A918MMJ9"/>
<evidence type="ECO:0000313" key="9">
    <source>
        <dbReference type="Proteomes" id="UP000628984"/>
    </source>
</evidence>
<keyword evidence="4" id="KW-1133">Transmembrane helix</keyword>